<dbReference type="Proteomes" id="UP000325395">
    <property type="component" value="Unassembled WGS sequence"/>
</dbReference>
<dbReference type="EMBL" id="ML735694">
    <property type="protein sequence ID" value="KAE8422551.1"/>
    <property type="molecule type" value="Genomic_DNA"/>
</dbReference>
<proteinExistence type="predicted"/>
<reference evidence="1 2" key="1">
    <citation type="submission" date="2019-04" db="EMBL/GenBank/DDBJ databases">
        <authorList>
            <consortium name="DOE Joint Genome Institute"/>
            <person name="Mondo S."/>
            <person name="Kjaerbolling I."/>
            <person name="Vesth T."/>
            <person name="Frisvad J.C."/>
            <person name="Nybo J.L."/>
            <person name="Theobald S."/>
            <person name="Kildgaard S."/>
            <person name="Isbrandt T."/>
            <person name="Kuo A."/>
            <person name="Sato A."/>
            <person name="Lyhne E.K."/>
            <person name="Kogle M.E."/>
            <person name="Wiebenga A."/>
            <person name="Kun R.S."/>
            <person name="Lubbers R.J."/>
            <person name="Makela M.R."/>
            <person name="Barry K."/>
            <person name="Chovatia M."/>
            <person name="Clum A."/>
            <person name="Daum C."/>
            <person name="Haridas S."/>
            <person name="He G."/>
            <person name="LaButti K."/>
            <person name="Lipzen A."/>
            <person name="Riley R."/>
            <person name="Salamov A."/>
            <person name="Simmons B.A."/>
            <person name="Magnuson J.K."/>
            <person name="Henrissat B."/>
            <person name="Mortensen U.H."/>
            <person name="Larsen T.O."/>
            <person name="Devries R.P."/>
            <person name="Grigoriev I.V."/>
            <person name="Machida M."/>
            <person name="Baker S.E."/>
            <person name="Andersen M.R."/>
            <person name="Cantor M.N."/>
            <person name="Hua S.X."/>
        </authorList>
    </citation>
    <scope>NUCLEOTIDE SEQUENCE [LARGE SCALE GENOMIC DNA]</scope>
    <source>
        <strain evidence="1 2">CBS 117616</strain>
    </source>
</reference>
<gene>
    <name evidence="1" type="ORF">BDV36DRAFT_291381</name>
</gene>
<evidence type="ECO:0000313" key="2">
    <source>
        <dbReference type="Proteomes" id="UP000325395"/>
    </source>
</evidence>
<name>A0ABQ6X347_9EURO</name>
<dbReference type="SUPFAM" id="SSF52540">
    <property type="entry name" value="P-loop containing nucleoside triphosphate hydrolases"/>
    <property type="match status" value="1"/>
</dbReference>
<sequence length="115" mass="12840">MRRTMGDIDSTTIFLISGQQQLLSFARALVLKALGETRYVTLTHGGIVVLDEANSNFDMETSLPMQRLLKAEFAGCGWMALVVTHRRETMDFADEVIVIDAGRVGDPAYRYYSCT</sequence>
<keyword evidence="2" id="KW-1185">Reference proteome</keyword>
<accession>A0ABQ6X347</accession>
<organism evidence="1 2">
    <name type="scientific">Aspergillus pseudocaelatus</name>
    <dbReference type="NCBI Taxonomy" id="1825620"/>
    <lineage>
        <taxon>Eukaryota</taxon>
        <taxon>Fungi</taxon>
        <taxon>Dikarya</taxon>
        <taxon>Ascomycota</taxon>
        <taxon>Pezizomycotina</taxon>
        <taxon>Eurotiomycetes</taxon>
        <taxon>Eurotiomycetidae</taxon>
        <taxon>Eurotiales</taxon>
        <taxon>Aspergillaceae</taxon>
        <taxon>Aspergillus</taxon>
        <taxon>Aspergillus subgen. Circumdati</taxon>
    </lineage>
</organism>
<dbReference type="InterPro" id="IPR027417">
    <property type="entry name" value="P-loop_NTPase"/>
</dbReference>
<protein>
    <recommendedName>
        <fullName evidence="3">P-loop containing nucleoside triphosphate hydrolase protein</fullName>
    </recommendedName>
</protein>
<dbReference type="Gene3D" id="3.40.50.300">
    <property type="entry name" value="P-loop containing nucleotide triphosphate hydrolases"/>
    <property type="match status" value="1"/>
</dbReference>
<evidence type="ECO:0000313" key="1">
    <source>
        <dbReference type="EMBL" id="KAE8422551.1"/>
    </source>
</evidence>
<evidence type="ECO:0008006" key="3">
    <source>
        <dbReference type="Google" id="ProtNLM"/>
    </source>
</evidence>